<name>A0A2S7ERG1_9XANT</name>
<dbReference type="Proteomes" id="UP000239939">
    <property type="component" value="Unassembled WGS sequence"/>
</dbReference>
<evidence type="ECO:0000256" key="2">
    <source>
        <dbReference type="SAM" id="SignalP"/>
    </source>
</evidence>
<dbReference type="InterPro" id="IPR029058">
    <property type="entry name" value="AB_hydrolase_fold"/>
</dbReference>
<evidence type="ECO:0000259" key="3">
    <source>
        <dbReference type="Pfam" id="PF20434"/>
    </source>
</evidence>
<keyword evidence="2" id="KW-0732">Signal</keyword>
<comment type="caution">
    <text evidence="4">The sequence shown here is derived from an EMBL/GenBank/DDBJ whole genome shotgun (WGS) entry which is preliminary data.</text>
</comment>
<accession>A0A2S7ERG1</accession>
<keyword evidence="5" id="KW-1185">Reference proteome</keyword>
<dbReference type="PANTHER" id="PTHR48081">
    <property type="entry name" value="AB HYDROLASE SUPERFAMILY PROTEIN C4A8.06C"/>
    <property type="match status" value="1"/>
</dbReference>
<dbReference type="GO" id="GO:0016787">
    <property type="term" value="F:hydrolase activity"/>
    <property type="evidence" value="ECO:0007669"/>
    <property type="project" value="UniProtKB-KW"/>
</dbReference>
<evidence type="ECO:0000313" key="4">
    <source>
        <dbReference type="EMBL" id="PPU95706.1"/>
    </source>
</evidence>
<evidence type="ECO:0000256" key="1">
    <source>
        <dbReference type="ARBA" id="ARBA00022801"/>
    </source>
</evidence>
<dbReference type="EMBL" id="MDEJ01000037">
    <property type="protein sequence ID" value="PPU95706.1"/>
    <property type="molecule type" value="Genomic_DNA"/>
</dbReference>
<dbReference type="AlphaFoldDB" id="A0A2S7ERG1"/>
<sequence>MPSRAYRWFRSAVLLLCSLTLTACSSVFFGGINAASSRDGIIEHRDQVFDPAHGLALDVYQPRGAVDAPVVVFFYGGTWKHGTRTNYRWVGRALARQGVVAMVADYRKYPQVGLQGFMSDAASATGWGYRHAQDYGGNAKRLAVMGHSAGAHMAALLGTDARWLQPQGLKPRQLCGVVGLAGPYDFLPLTDPELIEVFGQAPAAQQQSQPVHYVGGDEPPMLLLHGDADRVVELQNSISLQQALQREGGAAELKIYPGMGHLGIVLALRKSPERSTVLRDTLQFLRQCRVP</sequence>
<dbReference type="PANTHER" id="PTHR48081:SF9">
    <property type="entry name" value="CARBOXYLESTERASE"/>
    <property type="match status" value="1"/>
</dbReference>
<dbReference type="Pfam" id="PF20434">
    <property type="entry name" value="BD-FAE"/>
    <property type="match status" value="1"/>
</dbReference>
<feature type="signal peptide" evidence="2">
    <location>
        <begin position="1"/>
        <end position="23"/>
    </location>
</feature>
<dbReference type="Gene3D" id="3.40.50.1820">
    <property type="entry name" value="alpha/beta hydrolase"/>
    <property type="match status" value="1"/>
</dbReference>
<dbReference type="PROSITE" id="PS51257">
    <property type="entry name" value="PROKAR_LIPOPROTEIN"/>
    <property type="match status" value="1"/>
</dbReference>
<dbReference type="RefSeq" id="WP_128416728.1">
    <property type="nucleotide sequence ID" value="NZ_MDEJ01000037.1"/>
</dbReference>
<reference evidence="5" key="1">
    <citation type="submission" date="2016-08" db="EMBL/GenBank/DDBJ databases">
        <authorList>
            <person name="Merda D."/>
            <person name="Briand M."/>
            <person name="Taghouti G."/>
            <person name="Carrere S."/>
            <person name="Gouzy J."/>
            <person name="Portier P."/>
            <person name="Jacques M.-A."/>
            <person name="Fischer-Le Saux M."/>
        </authorList>
    </citation>
    <scope>NUCLEOTIDE SEQUENCE [LARGE SCALE GENOMIC DNA]</scope>
    <source>
        <strain evidence="5">CFBP1817</strain>
    </source>
</reference>
<dbReference type="InterPro" id="IPR050300">
    <property type="entry name" value="GDXG_lipolytic_enzyme"/>
</dbReference>
<organism evidence="4 5">
    <name type="scientific">Xanthomonas populi</name>
    <dbReference type="NCBI Taxonomy" id="53414"/>
    <lineage>
        <taxon>Bacteria</taxon>
        <taxon>Pseudomonadati</taxon>
        <taxon>Pseudomonadota</taxon>
        <taxon>Gammaproteobacteria</taxon>
        <taxon>Lysobacterales</taxon>
        <taxon>Lysobacteraceae</taxon>
        <taxon>Xanthomonas</taxon>
    </lineage>
</organism>
<evidence type="ECO:0000313" key="5">
    <source>
        <dbReference type="Proteomes" id="UP000239939"/>
    </source>
</evidence>
<feature type="domain" description="BD-FAE-like" evidence="3">
    <location>
        <begin position="57"/>
        <end position="244"/>
    </location>
</feature>
<feature type="chain" id="PRO_5015766025" evidence="2">
    <location>
        <begin position="24"/>
        <end position="291"/>
    </location>
</feature>
<dbReference type="InterPro" id="IPR049492">
    <property type="entry name" value="BD-FAE-like_dom"/>
</dbReference>
<dbReference type="SUPFAM" id="SSF53474">
    <property type="entry name" value="alpha/beta-Hydrolases"/>
    <property type="match status" value="1"/>
</dbReference>
<protein>
    <submittedName>
        <fullName evidence="4">Alpha/beta hydrolase</fullName>
    </submittedName>
</protein>
<dbReference type="OrthoDB" id="9771666at2"/>
<gene>
    <name evidence="4" type="ORF">XpopCFBP1817_08015</name>
</gene>
<keyword evidence="1 4" id="KW-0378">Hydrolase</keyword>
<proteinExistence type="predicted"/>